<evidence type="ECO:0000256" key="3">
    <source>
        <dbReference type="ARBA" id="ARBA00022525"/>
    </source>
</evidence>
<keyword evidence="9" id="KW-0472">Membrane</keyword>
<keyword evidence="5" id="KW-0812">Transmembrane</keyword>
<dbReference type="GO" id="GO:0008061">
    <property type="term" value="F:chitin binding"/>
    <property type="evidence" value="ECO:0007669"/>
    <property type="project" value="UniProtKB-KW"/>
</dbReference>
<dbReference type="InterPro" id="IPR036508">
    <property type="entry name" value="Chitin-bd_dom_sf"/>
</dbReference>
<evidence type="ECO:0000256" key="2">
    <source>
        <dbReference type="ARBA" id="ARBA00004613"/>
    </source>
</evidence>
<evidence type="ECO:0000256" key="4">
    <source>
        <dbReference type="ARBA" id="ARBA00022669"/>
    </source>
</evidence>
<dbReference type="Pfam" id="PF01607">
    <property type="entry name" value="CBM_14"/>
    <property type="match status" value="2"/>
</dbReference>
<evidence type="ECO:0000256" key="5">
    <source>
        <dbReference type="ARBA" id="ARBA00022692"/>
    </source>
</evidence>
<dbReference type="PRINTS" id="PR01705">
    <property type="entry name" value="TSP1REPEAT"/>
</dbReference>
<organism evidence="12 13">
    <name type="scientific">Pocillopora damicornis</name>
    <name type="common">Cauliflower coral</name>
    <name type="synonym">Millepora damicornis</name>
    <dbReference type="NCBI Taxonomy" id="46731"/>
    <lineage>
        <taxon>Eukaryota</taxon>
        <taxon>Metazoa</taxon>
        <taxon>Cnidaria</taxon>
        <taxon>Anthozoa</taxon>
        <taxon>Hexacorallia</taxon>
        <taxon>Scleractinia</taxon>
        <taxon>Astrocoeniina</taxon>
        <taxon>Pocilloporidae</taxon>
        <taxon>Pocillopora</taxon>
    </lineage>
</organism>
<feature type="domain" description="Chitin-binding type-2" evidence="11">
    <location>
        <begin position="83"/>
        <end position="137"/>
    </location>
</feature>
<dbReference type="Pfam" id="PF00090">
    <property type="entry name" value="TSP_1"/>
    <property type="match status" value="1"/>
</dbReference>
<evidence type="ECO:0000259" key="11">
    <source>
        <dbReference type="PROSITE" id="PS50940"/>
    </source>
</evidence>
<keyword evidence="8" id="KW-1133">Transmembrane helix</keyword>
<gene>
    <name evidence="12" type="ORF">pdam_00019014</name>
</gene>
<dbReference type="SUPFAM" id="SSF57625">
    <property type="entry name" value="Invertebrate chitin-binding proteins"/>
    <property type="match status" value="2"/>
</dbReference>
<sequence length="137" mass="15115">MSCSSGLKYNEKLDQCDWPENVQCNPVDGGWSDWSAWGPCTVTCGGGTQARNRSCTNPPPSNGGKKCTGPDTETQQCQTMICPFDCTEKPDGNYKDPNNCYGFIACSNGIAHQMKCPHDLKYNEKKDKCDWPENVTC</sequence>
<dbReference type="GO" id="GO:0005576">
    <property type="term" value="C:extracellular region"/>
    <property type="evidence" value="ECO:0007669"/>
    <property type="project" value="InterPro"/>
</dbReference>
<dbReference type="SMART" id="SM00494">
    <property type="entry name" value="ChtBD2"/>
    <property type="match status" value="1"/>
</dbReference>
<dbReference type="EMBL" id="RCHS01000286">
    <property type="protein sequence ID" value="RMX59730.1"/>
    <property type="molecule type" value="Genomic_DNA"/>
</dbReference>
<name>A0A3M6V1G5_POCDA</name>
<dbReference type="SMART" id="SM00209">
    <property type="entry name" value="TSP1"/>
    <property type="match status" value="1"/>
</dbReference>
<comment type="caution">
    <text evidence="12">The sequence shown here is derived from an EMBL/GenBank/DDBJ whole genome shotgun (WGS) entry which is preliminary data.</text>
</comment>
<dbReference type="AlphaFoldDB" id="A0A3M6V1G5"/>
<dbReference type="Proteomes" id="UP000275408">
    <property type="component" value="Unassembled WGS sequence"/>
</dbReference>
<keyword evidence="4" id="KW-0147">Chitin-binding</keyword>
<keyword evidence="3" id="KW-0964">Secreted</keyword>
<dbReference type="Gene3D" id="2.20.100.10">
    <property type="entry name" value="Thrombospondin type-1 (TSP1) repeat"/>
    <property type="match status" value="1"/>
</dbReference>
<reference evidence="12 13" key="1">
    <citation type="journal article" date="2018" name="Sci. Rep.">
        <title>Comparative analysis of the Pocillopora damicornis genome highlights role of immune system in coral evolution.</title>
        <authorList>
            <person name="Cunning R."/>
            <person name="Bay R.A."/>
            <person name="Gillette P."/>
            <person name="Baker A.C."/>
            <person name="Traylor-Knowles N."/>
        </authorList>
    </citation>
    <scope>NUCLEOTIDE SEQUENCE [LARGE SCALE GENOMIC DNA]</scope>
    <source>
        <strain evidence="12">RSMAS</strain>
        <tissue evidence="12">Whole animal</tissue>
    </source>
</reference>
<dbReference type="PANTHER" id="PTHR22906">
    <property type="entry name" value="PROPERDIN"/>
    <property type="match status" value="1"/>
</dbReference>
<dbReference type="InterPro" id="IPR052065">
    <property type="entry name" value="Compl_asym_regulator"/>
</dbReference>
<keyword evidence="7" id="KW-0677">Repeat</keyword>
<dbReference type="PROSITE" id="PS50940">
    <property type="entry name" value="CHIT_BIND_II"/>
    <property type="match status" value="2"/>
</dbReference>
<evidence type="ECO:0000256" key="8">
    <source>
        <dbReference type="ARBA" id="ARBA00022989"/>
    </source>
</evidence>
<dbReference type="InterPro" id="IPR036383">
    <property type="entry name" value="TSP1_rpt_sf"/>
</dbReference>
<feature type="domain" description="Chitin-binding type-2" evidence="11">
    <location>
        <begin position="1"/>
        <end position="26"/>
    </location>
</feature>
<evidence type="ECO:0000313" key="13">
    <source>
        <dbReference type="Proteomes" id="UP000275408"/>
    </source>
</evidence>
<keyword evidence="6" id="KW-0732">Signal</keyword>
<evidence type="ECO:0000256" key="6">
    <source>
        <dbReference type="ARBA" id="ARBA00022729"/>
    </source>
</evidence>
<dbReference type="SUPFAM" id="SSF82895">
    <property type="entry name" value="TSP-1 type 1 repeat"/>
    <property type="match status" value="1"/>
</dbReference>
<keyword evidence="10" id="KW-1015">Disulfide bond</keyword>
<dbReference type="InterPro" id="IPR000884">
    <property type="entry name" value="TSP1_rpt"/>
</dbReference>
<dbReference type="FunFam" id="2.170.140.10:FF:000009">
    <property type="entry name" value="Chondroitin proteoglycan 1"/>
    <property type="match status" value="1"/>
</dbReference>
<accession>A0A3M6V1G5</accession>
<evidence type="ECO:0000256" key="7">
    <source>
        <dbReference type="ARBA" id="ARBA00022737"/>
    </source>
</evidence>
<evidence type="ECO:0000256" key="1">
    <source>
        <dbReference type="ARBA" id="ARBA00004167"/>
    </source>
</evidence>
<dbReference type="PROSITE" id="PS50092">
    <property type="entry name" value="TSP1"/>
    <property type="match status" value="1"/>
</dbReference>
<evidence type="ECO:0000256" key="10">
    <source>
        <dbReference type="ARBA" id="ARBA00023157"/>
    </source>
</evidence>
<dbReference type="FunFam" id="2.20.100.10:FF:000007">
    <property type="entry name" value="Thrombospondin 1"/>
    <property type="match status" value="1"/>
</dbReference>
<evidence type="ECO:0000313" key="12">
    <source>
        <dbReference type="EMBL" id="RMX59730.1"/>
    </source>
</evidence>
<protein>
    <recommendedName>
        <fullName evidence="11">Chitin-binding type-2 domain-containing protein</fullName>
    </recommendedName>
</protein>
<keyword evidence="13" id="KW-1185">Reference proteome</keyword>
<dbReference type="GO" id="GO:0016020">
    <property type="term" value="C:membrane"/>
    <property type="evidence" value="ECO:0007669"/>
    <property type="project" value="UniProtKB-SubCell"/>
</dbReference>
<dbReference type="Gene3D" id="2.170.140.10">
    <property type="entry name" value="Chitin binding domain"/>
    <property type="match status" value="2"/>
</dbReference>
<evidence type="ECO:0000256" key="9">
    <source>
        <dbReference type="ARBA" id="ARBA00023136"/>
    </source>
</evidence>
<dbReference type="PANTHER" id="PTHR22906:SF43">
    <property type="entry name" value="PROPERDIN"/>
    <property type="match status" value="1"/>
</dbReference>
<proteinExistence type="predicted"/>
<dbReference type="InterPro" id="IPR002557">
    <property type="entry name" value="Chitin-bd_dom"/>
</dbReference>
<dbReference type="OrthoDB" id="5968206at2759"/>
<comment type="subcellular location">
    <subcellularLocation>
        <location evidence="1">Membrane</location>
        <topology evidence="1">Single-pass membrane protein</topology>
    </subcellularLocation>
    <subcellularLocation>
        <location evidence="2">Secreted</location>
    </subcellularLocation>
</comment>